<organism evidence="2">
    <name type="scientific">Gibberella zeae</name>
    <name type="common">Wheat head blight fungus</name>
    <name type="synonym">Fusarium graminearum</name>
    <dbReference type="NCBI Taxonomy" id="5518"/>
    <lineage>
        <taxon>Eukaryota</taxon>
        <taxon>Fungi</taxon>
        <taxon>Dikarya</taxon>
        <taxon>Ascomycota</taxon>
        <taxon>Pezizomycotina</taxon>
        <taxon>Sordariomycetes</taxon>
        <taxon>Hypocreomycetidae</taxon>
        <taxon>Hypocreales</taxon>
        <taxon>Nectriaceae</taxon>
        <taxon>Fusarium</taxon>
    </lineage>
</organism>
<evidence type="ECO:0000313" key="2">
    <source>
        <dbReference type="EMBL" id="VIO62056.1"/>
    </source>
</evidence>
<gene>
    <name evidence="2" type="ORF">FUG_LOCUS465469</name>
</gene>
<accession>A0A4E9EGL7</accession>
<dbReference type="EMBL" id="CAAKMV010000157">
    <property type="protein sequence ID" value="VIO62056.1"/>
    <property type="molecule type" value="Genomic_DNA"/>
</dbReference>
<evidence type="ECO:0000256" key="1">
    <source>
        <dbReference type="SAM" id="MobiDB-lite"/>
    </source>
</evidence>
<reference evidence="2" key="1">
    <citation type="submission" date="2019-04" db="EMBL/GenBank/DDBJ databases">
        <authorList>
            <person name="Melise S."/>
            <person name="Noan J."/>
            <person name="Okalmin O."/>
        </authorList>
    </citation>
    <scope>NUCLEOTIDE SEQUENCE</scope>
    <source>
        <strain evidence="2">FN9</strain>
    </source>
</reference>
<feature type="region of interest" description="Disordered" evidence="1">
    <location>
        <begin position="146"/>
        <end position="165"/>
    </location>
</feature>
<proteinExistence type="predicted"/>
<name>A0A4E9EGL7_GIBZA</name>
<protein>
    <submittedName>
        <fullName evidence="2">Uncharacterized protein</fullName>
    </submittedName>
</protein>
<sequence>MLFESAHRILTILYRSRTAQLEMRGREDWAPQSATSGGPSQGLGVGMGMPGYGHVRYSVGSMKLAQTDSVIIVRCDGRKRWLRYVRWSTDMLCKSWRQRNVESSLRMTFSSSHFWLTYHCTPSNSQHLYERNMQKFITDQVTSVPTRPEWNRQGGTPQWARHGAL</sequence>
<dbReference type="AlphaFoldDB" id="A0A4E9EGL7"/>